<dbReference type="EMBL" id="AOHP01000128">
    <property type="protein sequence ID" value="EMF25891.1"/>
    <property type="molecule type" value="Genomic_DNA"/>
</dbReference>
<reference evidence="9 10" key="1">
    <citation type="journal article" date="2013" name="Genome Announc.">
        <title>Draft Genome Sequence of Streptomyces gancidicus Strain BKS 13-15.</title>
        <authorList>
            <person name="Kumar S."/>
            <person name="Kaur N."/>
            <person name="Singh N.K."/>
            <person name="Raghava G.P."/>
            <person name="Mayilraj S."/>
        </authorList>
    </citation>
    <scope>NUCLEOTIDE SEQUENCE [LARGE SCALE GENOMIC DNA]</scope>
    <source>
        <strain evidence="9 10">BKS 13-15</strain>
    </source>
</reference>
<keyword evidence="2 9" id="KW-0489">Methyltransferase</keyword>
<comment type="caution">
    <text evidence="7">Lacks conserved residue(s) required for the propagation of feature annotation.</text>
</comment>
<proteinExistence type="inferred from homology"/>
<dbReference type="AlphaFoldDB" id="M3DXQ3"/>
<dbReference type="PANTHER" id="PTHR45833:SF1">
    <property type="entry name" value="METHIONINE SYNTHASE"/>
    <property type="match status" value="1"/>
</dbReference>
<keyword evidence="5" id="KW-0479">Metal-binding</keyword>
<evidence type="ECO:0000313" key="10">
    <source>
        <dbReference type="Proteomes" id="UP000011732"/>
    </source>
</evidence>
<feature type="non-terminal residue" evidence="9">
    <location>
        <position position="121"/>
    </location>
</feature>
<keyword evidence="10" id="KW-1185">Reference proteome</keyword>
<dbReference type="GO" id="GO:0008705">
    <property type="term" value="F:methionine synthase activity"/>
    <property type="evidence" value="ECO:0007669"/>
    <property type="project" value="TreeGrafter"/>
</dbReference>
<evidence type="ECO:0000256" key="1">
    <source>
        <dbReference type="ARBA" id="ARBA00010398"/>
    </source>
</evidence>
<keyword evidence="6" id="KW-0170">Cobalt</keyword>
<dbReference type="SUPFAM" id="SSF82282">
    <property type="entry name" value="Homocysteine S-methyltransferase"/>
    <property type="match status" value="1"/>
</dbReference>
<dbReference type="GO" id="GO:0050667">
    <property type="term" value="P:homocysteine metabolic process"/>
    <property type="evidence" value="ECO:0007669"/>
    <property type="project" value="TreeGrafter"/>
</dbReference>
<dbReference type="GO" id="GO:0032259">
    <property type="term" value="P:methylation"/>
    <property type="evidence" value="ECO:0007669"/>
    <property type="project" value="UniProtKB-KW"/>
</dbReference>
<dbReference type="Gene3D" id="3.20.20.330">
    <property type="entry name" value="Homocysteine-binding-like domain"/>
    <property type="match status" value="1"/>
</dbReference>
<dbReference type="GO" id="GO:0046872">
    <property type="term" value="F:metal ion binding"/>
    <property type="evidence" value="ECO:0007669"/>
    <property type="project" value="UniProtKB-KW"/>
</dbReference>
<keyword evidence="4" id="KW-0949">S-adenosyl-L-methionine</keyword>
<comment type="caution">
    <text evidence="9">The sequence shown here is derived from an EMBL/GenBank/DDBJ whole genome shotgun (WGS) entry which is preliminary data.</text>
</comment>
<dbReference type="RefSeq" id="WP_006135447.1">
    <property type="nucleotide sequence ID" value="NZ_AOHP01000128.1"/>
</dbReference>
<evidence type="ECO:0000256" key="4">
    <source>
        <dbReference type="ARBA" id="ARBA00022691"/>
    </source>
</evidence>
<dbReference type="InterPro" id="IPR003726">
    <property type="entry name" value="HCY_dom"/>
</dbReference>
<dbReference type="InterPro" id="IPR050554">
    <property type="entry name" value="Met_Synthase/Corrinoid"/>
</dbReference>
<evidence type="ECO:0000256" key="5">
    <source>
        <dbReference type="ARBA" id="ARBA00022723"/>
    </source>
</evidence>
<sequence>MTTTPTRAAELRRALASRVVVADGAMGTMLQAHDPTLEDFQNLEGCNEILNVSRPDIVRSVHSEYFGAGVDCVETNTFGANHTAASEYEIAGRVYELSEAGARIARETADEFTGRDGRPRW</sequence>
<dbReference type="GO" id="GO:0005829">
    <property type="term" value="C:cytosol"/>
    <property type="evidence" value="ECO:0007669"/>
    <property type="project" value="TreeGrafter"/>
</dbReference>
<dbReference type="GO" id="GO:0046653">
    <property type="term" value="P:tetrahydrofolate metabolic process"/>
    <property type="evidence" value="ECO:0007669"/>
    <property type="project" value="TreeGrafter"/>
</dbReference>
<evidence type="ECO:0000259" key="8">
    <source>
        <dbReference type="PROSITE" id="PS50970"/>
    </source>
</evidence>
<gene>
    <name evidence="9" type="ORF">H114_26731</name>
</gene>
<dbReference type="Proteomes" id="UP000011732">
    <property type="component" value="Unassembled WGS sequence"/>
</dbReference>
<keyword evidence="3 9" id="KW-0808">Transferase</keyword>
<accession>M3DXQ3</accession>
<evidence type="ECO:0000313" key="9">
    <source>
        <dbReference type="EMBL" id="EMF25891.1"/>
    </source>
</evidence>
<evidence type="ECO:0000256" key="7">
    <source>
        <dbReference type="PROSITE-ProRule" id="PRU00333"/>
    </source>
</evidence>
<evidence type="ECO:0000256" key="3">
    <source>
        <dbReference type="ARBA" id="ARBA00022679"/>
    </source>
</evidence>
<dbReference type="Pfam" id="PF02574">
    <property type="entry name" value="S-methyl_trans"/>
    <property type="match status" value="1"/>
</dbReference>
<comment type="similarity">
    <text evidence="1">Belongs to the vitamin-B12 dependent methionine synthase family.</text>
</comment>
<dbReference type="PROSITE" id="PS50970">
    <property type="entry name" value="HCY"/>
    <property type="match status" value="1"/>
</dbReference>
<evidence type="ECO:0000256" key="2">
    <source>
        <dbReference type="ARBA" id="ARBA00022603"/>
    </source>
</evidence>
<dbReference type="InterPro" id="IPR036589">
    <property type="entry name" value="HCY_dom_sf"/>
</dbReference>
<dbReference type="PANTHER" id="PTHR45833">
    <property type="entry name" value="METHIONINE SYNTHASE"/>
    <property type="match status" value="1"/>
</dbReference>
<name>M3DXQ3_STREZ</name>
<organism evidence="9 10">
    <name type="scientific">Streptomyces gancidicus BKS 13-15</name>
    <dbReference type="NCBI Taxonomy" id="1284664"/>
    <lineage>
        <taxon>Bacteria</taxon>
        <taxon>Bacillati</taxon>
        <taxon>Actinomycetota</taxon>
        <taxon>Actinomycetes</taxon>
        <taxon>Kitasatosporales</taxon>
        <taxon>Streptomycetaceae</taxon>
        <taxon>Streptomyces</taxon>
        <taxon>Streptomyces pseudogriseolus group</taxon>
    </lineage>
</organism>
<protein>
    <submittedName>
        <fullName evidence="9">5-methyltetrahydrofolate--homocysteinemethyltransferase</fullName>
    </submittedName>
</protein>
<feature type="domain" description="Hcy-binding" evidence="8">
    <location>
        <begin position="8"/>
        <end position="121"/>
    </location>
</feature>
<evidence type="ECO:0000256" key="6">
    <source>
        <dbReference type="ARBA" id="ARBA00023285"/>
    </source>
</evidence>